<evidence type="ECO:0000259" key="5">
    <source>
        <dbReference type="PROSITE" id="PS51382"/>
    </source>
</evidence>
<dbReference type="VEuPathDB" id="FungiDB:CJJ07_004305"/>
<dbReference type="PROSITE" id="PS50297">
    <property type="entry name" value="ANK_REP_REGION"/>
    <property type="match status" value="2"/>
</dbReference>
<dbReference type="InterPro" id="IPR030395">
    <property type="entry name" value="GP_PDE_dom"/>
</dbReference>
<evidence type="ECO:0000313" key="7">
    <source>
        <dbReference type="EMBL" id="KNE01450.1"/>
    </source>
</evidence>
<dbReference type="PROSITE" id="PS50088">
    <property type="entry name" value="ANK_REPEAT"/>
    <property type="match status" value="3"/>
</dbReference>
<feature type="region of interest" description="Disordered" evidence="4">
    <location>
        <begin position="647"/>
        <end position="675"/>
    </location>
</feature>
<dbReference type="SMART" id="SM00248">
    <property type="entry name" value="ANK"/>
    <property type="match status" value="6"/>
</dbReference>
<feature type="domain" description="SPX" evidence="5">
    <location>
        <begin position="1"/>
        <end position="173"/>
    </location>
</feature>
<dbReference type="PROSITE" id="PS51382">
    <property type="entry name" value="SPX"/>
    <property type="match status" value="1"/>
</dbReference>
<keyword evidence="1" id="KW-0677">Repeat</keyword>
<dbReference type="Proteomes" id="UP000037122">
    <property type="component" value="Unassembled WGS sequence"/>
</dbReference>
<dbReference type="SUPFAM" id="SSF48403">
    <property type="entry name" value="Ankyrin repeat"/>
    <property type="match status" value="1"/>
</dbReference>
<keyword evidence="2 3" id="KW-0040">ANK repeat</keyword>
<feature type="domain" description="GP-PDE" evidence="6">
    <location>
        <begin position="890"/>
        <end position="1239"/>
    </location>
</feature>
<dbReference type="GO" id="GO:0006629">
    <property type="term" value="P:lipid metabolic process"/>
    <property type="evidence" value="ECO:0007669"/>
    <property type="project" value="InterPro"/>
</dbReference>
<dbReference type="PROSITE" id="PS51704">
    <property type="entry name" value="GP_PDE"/>
    <property type="match status" value="1"/>
</dbReference>
<dbReference type="InterPro" id="IPR017946">
    <property type="entry name" value="PLC-like_Pdiesterase_TIM-brl"/>
</dbReference>
<name>A0A0L0P5D1_CANAR</name>
<dbReference type="VEuPathDB" id="FungiDB:QG37_01526"/>
<evidence type="ECO:0000256" key="4">
    <source>
        <dbReference type="SAM" id="MobiDB-lite"/>
    </source>
</evidence>
<dbReference type="PANTHER" id="PTHR24198">
    <property type="entry name" value="ANKYRIN REPEAT AND PROTEIN KINASE DOMAIN-CONTAINING PROTEIN"/>
    <property type="match status" value="1"/>
</dbReference>
<feature type="repeat" description="ANK" evidence="3">
    <location>
        <begin position="534"/>
        <end position="566"/>
    </location>
</feature>
<protein>
    <recommendedName>
        <fullName evidence="9">SPX domain-containing protein</fullName>
    </recommendedName>
</protein>
<evidence type="ECO:0000313" key="8">
    <source>
        <dbReference type="Proteomes" id="UP000037122"/>
    </source>
</evidence>
<feature type="compositionally biased region" description="Acidic residues" evidence="4">
    <location>
        <begin position="663"/>
        <end position="673"/>
    </location>
</feature>
<feature type="repeat" description="ANK" evidence="3">
    <location>
        <begin position="568"/>
        <end position="600"/>
    </location>
</feature>
<dbReference type="Pfam" id="PF12796">
    <property type="entry name" value="Ank_2"/>
    <property type="match status" value="2"/>
</dbReference>
<dbReference type="SUPFAM" id="SSF51695">
    <property type="entry name" value="PLC-like phosphodiesterases"/>
    <property type="match status" value="1"/>
</dbReference>
<comment type="caution">
    <text evidence="7">The sequence shown here is derived from an EMBL/GenBank/DDBJ whole genome shotgun (WGS) entry which is preliminary data.</text>
</comment>
<organism evidence="7 8">
    <name type="scientific">Candidozyma auris</name>
    <name type="common">Yeast</name>
    <name type="synonym">Candida auris</name>
    <dbReference type="NCBI Taxonomy" id="498019"/>
    <lineage>
        <taxon>Eukaryota</taxon>
        <taxon>Fungi</taxon>
        <taxon>Dikarya</taxon>
        <taxon>Ascomycota</taxon>
        <taxon>Saccharomycotina</taxon>
        <taxon>Pichiomycetes</taxon>
        <taxon>Metschnikowiaceae</taxon>
        <taxon>Candidozyma</taxon>
    </lineage>
</organism>
<evidence type="ECO:0000259" key="6">
    <source>
        <dbReference type="PROSITE" id="PS51704"/>
    </source>
</evidence>
<proteinExistence type="predicted"/>
<dbReference type="EMBL" id="LGST01000011">
    <property type="protein sequence ID" value="KNE01450.1"/>
    <property type="molecule type" value="Genomic_DNA"/>
</dbReference>
<dbReference type="VEuPathDB" id="FungiDB:B9J08_000691"/>
<reference evidence="8" key="1">
    <citation type="journal article" date="2015" name="BMC Genomics">
        <title>Draft genome of a commonly misdiagnosed multidrug resistant pathogen Candida auris.</title>
        <authorList>
            <person name="Chatterjee S."/>
            <person name="Alampalli S.V."/>
            <person name="Nageshan R.K."/>
            <person name="Chettiar S.T."/>
            <person name="Joshi S."/>
            <person name="Tatu U.S."/>
        </authorList>
    </citation>
    <scope>NUCLEOTIDE SEQUENCE [LARGE SCALE GENOMIC DNA]</scope>
    <source>
        <strain evidence="8">6684</strain>
    </source>
</reference>
<dbReference type="InterPro" id="IPR002110">
    <property type="entry name" value="Ankyrin_rpt"/>
</dbReference>
<dbReference type="Pfam" id="PF03105">
    <property type="entry name" value="SPX"/>
    <property type="match status" value="1"/>
</dbReference>
<evidence type="ECO:0008006" key="9">
    <source>
        <dbReference type="Google" id="ProtNLM"/>
    </source>
</evidence>
<dbReference type="InterPro" id="IPR036770">
    <property type="entry name" value="Ankyrin_rpt-contain_sf"/>
</dbReference>
<dbReference type="PANTHER" id="PTHR24198:SF165">
    <property type="entry name" value="ANKYRIN REPEAT-CONTAINING PROTEIN-RELATED"/>
    <property type="match status" value="1"/>
</dbReference>
<evidence type="ECO:0000256" key="3">
    <source>
        <dbReference type="PROSITE-ProRule" id="PRU00023"/>
    </source>
</evidence>
<dbReference type="InterPro" id="IPR004331">
    <property type="entry name" value="SPX_dom"/>
</dbReference>
<accession>A0A0L0P5D1</accession>
<dbReference type="VEuPathDB" id="FungiDB:CJI97_000692"/>
<dbReference type="VEuPathDB" id="FungiDB:CJI96_0003407"/>
<dbReference type="AlphaFoldDB" id="A0A0L0P5D1"/>
<dbReference type="VEuPathDB" id="FungiDB:CJJ09_002652"/>
<sequence>MKFGKYLASRQLELPEYSGYFIDYKALKKLIKQLGGGVDVSTTEPNSQFQIQQKLKDNKASFFFRVERELDKVNSFYLEKQANMAINLDLLVMKKEELLTKSSDMALDPLVNALSLNFKNSILFLNLYQNFKKIHQDLLRLQQFIELNEAGFLKVVKKWDKRSKSHTKELFLQTAVSVQPVFHKNEINELSDLVIQSLFDLESIMDGDYSVLENYRGRRLVLAPLNYSEILARHSSISGIDQQDMSDQDKSTFPGSYPNTRHSSFTGFQPSQIDDLYSSFVNVATLKDTDESVLNRWIEKVKSSSKGSQNEAASKYLFSKIFLLAISNLKISDAFLKTFLELIDYQIDFEVSSEDFNSNKSIIHECVSLQPASTSEEHQHVSINNGVKVITSVDNIDHSRVFVIDFIINNLSQDALSGLLIRKDMNGRTCLHYASQNNCLELLTLILPHFPKDHLDDLDNDSMSALLLAIKHNNFDIIKLLVQHGSNRYPVTNESKLQYLPVNYACKFGDYKTVEYLLRYADTSPEMINQPDVEGLFPLHVIARSGNYSLIKLLTEFGASVNQLDGLNKWPPLFYAASEGNIKTTEELIKFGAKLDIVDEDGYNVLYYCVIEGHIGVLNHILSYRKEISKSERASLADVTMDSIAESSLPRQSKNKESSGSILDEEEDSEDSGDIEKNVDLIPHLELPPPILPLRRYGHNFLEQKVLIELIFSNEKGSINLFNSGTGLQPGRITITSNISDIVPRNILLPNNGGEKETTSCIFQTEVDSLSEFRVDFEIFPKFGTRLIAKTTALNLRQLDTSSLEVNSTLLPLFDLRLRNIGELKFNYQVIFPFAGTLLETTKYDTYWKSSTNFVKNKPTNKLNGQGLSPNNFLSPSNISNSTGEAKNGNGGVGNQVTLATAPGAKSNSSFVTATSLSGDYLRIKVCLLNDGSPFVCPHWSISVADNVELLLPNLTAEQLTSIASSLFDYEKIIADLSKMTVKDIVLIKKLLRIIYLPLDTFLNILNPEIRCSIELVFPSLYELDRIPFSGNIQVNLNKFIDLTLNSVFNHIRALKVKSKNGASRSLIFLSSNSIVCKILNWKQPNFPVFLIMNGIIFNNATGLFEAHSANGLPMEELGCTKDNDKHDCKGVDLLHKQGSKEGQLNANDQELTVRSIKDAVNFTIDNNLIGVITSIHLLDLVPKLIPLIRSRGLVLVASNDIMDPENNPDTLSKELDIYSRTEINGLRFDDVLSFKDEPGTM</sequence>
<dbReference type="Pfam" id="PF25329">
    <property type="entry name" value="C2_GDE1"/>
    <property type="match status" value="1"/>
</dbReference>
<dbReference type="GO" id="GO:0008081">
    <property type="term" value="F:phosphoric diester hydrolase activity"/>
    <property type="evidence" value="ECO:0007669"/>
    <property type="project" value="InterPro"/>
</dbReference>
<dbReference type="CDD" id="cd14483">
    <property type="entry name" value="SPX_PHO81_NUC-2_like"/>
    <property type="match status" value="1"/>
</dbReference>
<gene>
    <name evidence="7" type="ORF">QG37_01526</name>
</gene>
<evidence type="ECO:0000256" key="1">
    <source>
        <dbReference type="ARBA" id="ARBA00022737"/>
    </source>
</evidence>
<feature type="repeat" description="ANK" evidence="3">
    <location>
        <begin position="461"/>
        <end position="487"/>
    </location>
</feature>
<evidence type="ECO:0000256" key="2">
    <source>
        <dbReference type="ARBA" id="ARBA00023043"/>
    </source>
</evidence>
<dbReference type="InterPro" id="IPR057506">
    <property type="entry name" value="C2_GPCPD1"/>
</dbReference>
<dbReference type="Gene3D" id="1.25.40.20">
    <property type="entry name" value="Ankyrin repeat-containing domain"/>
    <property type="match status" value="1"/>
</dbReference>